<organism evidence="7 8">
    <name type="scientific">Blastocystis sp. subtype 1 (strain ATCC 50177 / NandII)</name>
    <dbReference type="NCBI Taxonomy" id="478820"/>
    <lineage>
        <taxon>Eukaryota</taxon>
        <taxon>Sar</taxon>
        <taxon>Stramenopiles</taxon>
        <taxon>Bigyra</taxon>
        <taxon>Opalozoa</taxon>
        <taxon>Opalinata</taxon>
        <taxon>Blastocystidae</taxon>
        <taxon>Blastocystis</taxon>
    </lineage>
</organism>
<dbReference type="InterPro" id="IPR014721">
    <property type="entry name" value="Ribsml_uS5_D2-typ_fold_subgr"/>
</dbReference>
<sequence>MREREIWSVQVPGKCLVLGGYLILEDGNHGVSLSLSARTRATLCVEEVESGDGLVEVTSPDLGGKWIYSIDNTSTVHILEESEENAFLLCSLQRVLTLPSVASYLSHTHLNIQIENRDGFYYQQNGRQHKTGFGTSSTTTAAYVCCLLLASRSIGIPFSSEDRELVATLAIQAHNEAQHRSGSGYDILTGVYGSCVLSVTDSRLSHTPFSLPADLAIVLSQGGGKSSSTPVLVKSLQAWRRCEGSEALWERYRQNNEALVEALVRAEVAPLHRLYEERLELMLELSHASGSGVLPDELLPVLKETMRIEGVVGCGVAGAGGFDSFYALVKKGEWRRDLVERLWSTHGFSLSGAHEDDGGMVVQLSL</sequence>
<dbReference type="EMBL" id="LXWW01000016">
    <property type="protein sequence ID" value="OAO17825.1"/>
    <property type="molecule type" value="Genomic_DNA"/>
</dbReference>
<evidence type="ECO:0000256" key="3">
    <source>
        <dbReference type="ARBA" id="ARBA00022679"/>
    </source>
</evidence>
<dbReference type="OrthoDB" id="10262935at2759"/>
<dbReference type="Gene3D" id="3.30.230.10">
    <property type="match status" value="1"/>
</dbReference>
<dbReference type="GO" id="GO:0019287">
    <property type="term" value="P:isopentenyl diphosphate biosynthetic process, mevalonate pathway"/>
    <property type="evidence" value="ECO:0007669"/>
    <property type="project" value="TreeGrafter"/>
</dbReference>
<keyword evidence="3" id="KW-0808">Transferase</keyword>
<keyword evidence="8" id="KW-1185">Reference proteome</keyword>
<keyword evidence="6" id="KW-0067">ATP-binding</keyword>
<dbReference type="SUPFAM" id="SSF54211">
    <property type="entry name" value="Ribosomal protein S5 domain 2-like"/>
    <property type="match status" value="1"/>
</dbReference>
<evidence type="ECO:0000313" key="7">
    <source>
        <dbReference type="EMBL" id="OAO17825.1"/>
    </source>
</evidence>
<proteinExistence type="predicted"/>
<dbReference type="InterPro" id="IPR035102">
    <property type="entry name" value="Phosphomevalonate_kinase"/>
</dbReference>
<dbReference type="InterPro" id="IPR036554">
    <property type="entry name" value="GHMP_kinase_C_sf"/>
</dbReference>
<dbReference type="Proteomes" id="UP000078348">
    <property type="component" value="Unassembled WGS sequence"/>
</dbReference>
<dbReference type="PANTHER" id="PTHR31814">
    <property type="match status" value="1"/>
</dbReference>
<comment type="pathway">
    <text evidence="1">Isoprenoid biosynthesis; isopentenyl diphosphate biosynthesis via mevalonate pathway; isopentenyl diphosphate from (R)-mevalonate: step 2/3.</text>
</comment>
<comment type="caution">
    <text evidence="7">The sequence shown here is derived from an EMBL/GenBank/DDBJ whole genome shotgun (WGS) entry which is preliminary data.</text>
</comment>
<gene>
    <name evidence="7" type="ORF">AV274_0428</name>
</gene>
<dbReference type="PANTHER" id="PTHR31814:SF2">
    <property type="entry name" value="PHOSPHOMEVALONATE KINASE"/>
    <property type="match status" value="1"/>
</dbReference>
<dbReference type="InterPro" id="IPR020568">
    <property type="entry name" value="Ribosomal_Su5_D2-typ_SF"/>
</dbReference>
<dbReference type="AlphaFoldDB" id="A0A196SL85"/>
<evidence type="ECO:0000313" key="8">
    <source>
        <dbReference type="Proteomes" id="UP000078348"/>
    </source>
</evidence>
<evidence type="ECO:0000256" key="1">
    <source>
        <dbReference type="ARBA" id="ARBA00005017"/>
    </source>
</evidence>
<protein>
    <recommendedName>
        <fullName evidence="2">phosphomevalonate kinase</fullName>
        <ecNumber evidence="2">2.7.4.2</ecNumber>
    </recommendedName>
</protein>
<accession>A0A196SL85</accession>
<dbReference type="GO" id="GO:0005524">
    <property type="term" value="F:ATP binding"/>
    <property type="evidence" value="ECO:0007669"/>
    <property type="project" value="UniProtKB-KW"/>
</dbReference>
<dbReference type="EC" id="2.7.4.2" evidence="2"/>
<dbReference type="STRING" id="478820.A0A196SL85"/>
<name>A0A196SL85_BLAHN</name>
<reference evidence="7 8" key="1">
    <citation type="submission" date="2016-05" db="EMBL/GenBank/DDBJ databases">
        <title>Nuclear genome of Blastocystis sp. subtype 1 NandII.</title>
        <authorList>
            <person name="Gentekaki E."/>
            <person name="Curtis B."/>
            <person name="Stairs C."/>
            <person name="Eme L."/>
            <person name="Herman E."/>
            <person name="Klimes V."/>
            <person name="Arias M.C."/>
            <person name="Elias M."/>
            <person name="Hilliou F."/>
            <person name="Klute M."/>
            <person name="Malik S.-B."/>
            <person name="Pightling A."/>
            <person name="Rachubinski R."/>
            <person name="Salas D."/>
            <person name="Schlacht A."/>
            <person name="Suga H."/>
            <person name="Archibald J."/>
            <person name="Ball S.G."/>
            <person name="Clark G."/>
            <person name="Dacks J."/>
            <person name="Van Der Giezen M."/>
            <person name="Tsaousis A."/>
            <person name="Roger A."/>
        </authorList>
    </citation>
    <scope>NUCLEOTIDE SEQUENCE [LARGE SCALE GENOMIC DNA]</scope>
    <source>
        <strain evidence="8">ATCC 50177 / NandII</strain>
    </source>
</reference>
<keyword evidence="4" id="KW-0547">Nucleotide-binding</keyword>
<keyword evidence="5" id="KW-0418">Kinase</keyword>
<dbReference type="GO" id="GO:0010142">
    <property type="term" value="P:farnesyl diphosphate biosynthetic process, mevalonate pathway"/>
    <property type="evidence" value="ECO:0007669"/>
    <property type="project" value="TreeGrafter"/>
</dbReference>
<evidence type="ECO:0000256" key="2">
    <source>
        <dbReference type="ARBA" id="ARBA00012958"/>
    </source>
</evidence>
<evidence type="ECO:0000256" key="5">
    <source>
        <dbReference type="ARBA" id="ARBA00022777"/>
    </source>
</evidence>
<evidence type="ECO:0000256" key="4">
    <source>
        <dbReference type="ARBA" id="ARBA00022741"/>
    </source>
</evidence>
<dbReference type="Gene3D" id="3.30.70.890">
    <property type="entry name" value="GHMP kinase, C-terminal domain"/>
    <property type="match status" value="1"/>
</dbReference>
<dbReference type="GO" id="GO:0004631">
    <property type="term" value="F:phosphomevalonate kinase activity"/>
    <property type="evidence" value="ECO:0007669"/>
    <property type="project" value="UniProtKB-EC"/>
</dbReference>
<evidence type="ECO:0000256" key="6">
    <source>
        <dbReference type="ARBA" id="ARBA00022840"/>
    </source>
</evidence>